<dbReference type="GO" id="GO:0016491">
    <property type="term" value="F:oxidoreductase activity"/>
    <property type="evidence" value="ECO:0007669"/>
    <property type="project" value="InterPro"/>
</dbReference>
<dbReference type="Proteomes" id="UP000196158">
    <property type="component" value="Unassembled WGS sequence"/>
</dbReference>
<dbReference type="InterPro" id="IPR000358">
    <property type="entry name" value="RNR_small_fam"/>
</dbReference>
<dbReference type="EMBL" id="FXLY01000007">
    <property type="protein sequence ID" value="SMN21167.1"/>
    <property type="molecule type" value="Genomic_DNA"/>
</dbReference>
<dbReference type="Pfam" id="PF00268">
    <property type="entry name" value="Ribonuc_red_sm"/>
    <property type="match status" value="1"/>
</dbReference>
<proteinExistence type="inferred from homology"/>
<evidence type="ECO:0000313" key="3">
    <source>
        <dbReference type="Proteomes" id="UP000196158"/>
    </source>
</evidence>
<dbReference type="OrthoDB" id="10248373at2759"/>
<evidence type="ECO:0000313" key="2">
    <source>
        <dbReference type="EMBL" id="SMN21167.1"/>
    </source>
</evidence>
<dbReference type="GO" id="GO:0009263">
    <property type="term" value="P:deoxyribonucleotide biosynthetic process"/>
    <property type="evidence" value="ECO:0007669"/>
    <property type="project" value="InterPro"/>
</dbReference>
<accession>A0A1X7R6A3</accession>
<name>A0A1X7R6A3_9SACH</name>
<dbReference type="PANTHER" id="PTHR23409">
    <property type="entry name" value="RIBONUCLEOSIDE-DIPHOSPHATE REDUCTASE SMALL CHAIN"/>
    <property type="match status" value="1"/>
</dbReference>
<dbReference type="Gene3D" id="1.10.620.20">
    <property type="entry name" value="Ribonucleotide Reductase, subunit A"/>
    <property type="match status" value="1"/>
</dbReference>
<comment type="similarity">
    <text evidence="1">Belongs to the ribonucleoside diphosphate reductase small chain family.</text>
</comment>
<dbReference type="InterPro" id="IPR009078">
    <property type="entry name" value="Ferritin-like_SF"/>
</dbReference>
<sequence>MVSVDKAHTQFMAKFAETRHFAKENEKDEILLKENKRRFVMFPIKYHEIWAAYKKVEADFWTSEEIEYSKDVEDIESKLNDGQRDFLARYLSTMSLSEEVLNYHLIEKFSAELQNPEGKSFYGFQIMMENIYDEIYASMIDAYFNGSDEPVKYFKVAKTIPELKLKLDFIDRWIKNSDSLYGERLVAFAAKEGIFLAGAHAAIFAQTKSGLLPGLAKANTNIFRDKGNYTDFSCLLFAHLNNKPDAKIIEKIITEAVDIEKKYLVDALKIEEFGVDVAQINQYVEYLADSLLSSFGNDQVYNVANPFEYLEGATTVGKSNFFEKQVSDFTKATENTQKAAAHEAFSFNDSF</sequence>
<dbReference type="PANTHER" id="PTHR23409:SF18">
    <property type="entry name" value="RIBONUCLEOSIDE-DIPHOSPHATE REDUCTASE SUBUNIT M2"/>
    <property type="match status" value="1"/>
</dbReference>
<dbReference type="SUPFAM" id="SSF47240">
    <property type="entry name" value="Ferritin-like"/>
    <property type="match status" value="1"/>
</dbReference>
<organism evidence="2 3">
    <name type="scientific">Maudiozyma saulgeensis</name>
    <dbReference type="NCBI Taxonomy" id="1789683"/>
    <lineage>
        <taxon>Eukaryota</taxon>
        <taxon>Fungi</taxon>
        <taxon>Dikarya</taxon>
        <taxon>Ascomycota</taxon>
        <taxon>Saccharomycotina</taxon>
        <taxon>Saccharomycetes</taxon>
        <taxon>Saccharomycetales</taxon>
        <taxon>Saccharomycetaceae</taxon>
        <taxon>Maudiozyma</taxon>
    </lineage>
</organism>
<evidence type="ECO:0000256" key="1">
    <source>
        <dbReference type="ARBA" id="ARBA00009303"/>
    </source>
</evidence>
<dbReference type="InterPro" id="IPR012348">
    <property type="entry name" value="RNR-like"/>
</dbReference>
<protein>
    <submittedName>
        <fullName evidence="2">Similar to Saccharomyces cerevisiae YJL026W RNR2 Ribonucleotide-diphosphate reductase (RNR), small subunit</fullName>
    </submittedName>
</protein>
<dbReference type="AlphaFoldDB" id="A0A1X7R6A3"/>
<keyword evidence="3" id="KW-1185">Reference proteome</keyword>
<gene>
    <name evidence="2" type="ORF">KASA_0L02024G</name>
</gene>
<dbReference type="STRING" id="1789683.A0A1X7R6A3"/>
<dbReference type="CDD" id="cd01049">
    <property type="entry name" value="RNRR2"/>
    <property type="match status" value="1"/>
</dbReference>
<dbReference type="InterPro" id="IPR033909">
    <property type="entry name" value="RNR_small"/>
</dbReference>
<reference evidence="2 3" key="1">
    <citation type="submission" date="2017-04" db="EMBL/GenBank/DDBJ databases">
        <authorList>
            <person name="Afonso C.L."/>
            <person name="Miller P.J."/>
            <person name="Scott M.A."/>
            <person name="Spackman E."/>
            <person name="Goraichik I."/>
            <person name="Dimitrov K.M."/>
            <person name="Suarez D.L."/>
            <person name="Swayne D.E."/>
        </authorList>
    </citation>
    <scope>NUCLEOTIDE SEQUENCE [LARGE SCALE GENOMIC DNA]</scope>
</reference>